<evidence type="ECO:0000313" key="2">
    <source>
        <dbReference type="EMBL" id="MQM23911.1"/>
    </source>
</evidence>
<proteinExistence type="predicted"/>
<evidence type="ECO:0000256" key="1">
    <source>
        <dbReference type="SAM" id="Phobius"/>
    </source>
</evidence>
<dbReference type="Proteomes" id="UP000652761">
    <property type="component" value="Unassembled WGS sequence"/>
</dbReference>
<accession>A0A843XY47</accession>
<feature type="non-terminal residue" evidence="2">
    <location>
        <position position="1"/>
    </location>
</feature>
<name>A0A843XY47_COLES</name>
<feature type="transmembrane region" description="Helical" evidence="1">
    <location>
        <begin position="36"/>
        <end position="55"/>
    </location>
</feature>
<comment type="caution">
    <text evidence="2">The sequence shown here is derived from an EMBL/GenBank/DDBJ whole genome shotgun (WGS) entry which is preliminary data.</text>
</comment>
<gene>
    <name evidence="2" type="ORF">Taro_056981</name>
</gene>
<protein>
    <submittedName>
        <fullName evidence="2">Uncharacterized protein</fullName>
    </submittedName>
</protein>
<feature type="non-terminal residue" evidence="2">
    <location>
        <position position="121"/>
    </location>
</feature>
<dbReference type="EMBL" id="NMUH01018574">
    <property type="protein sequence ID" value="MQM23911.1"/>
    <property type="molecule type" value="Genomic_DNA"/>
</dbReference>
<reference evidence="2" key="1">
    <citation type="submission" date="2017-07" db="EMBL/GenBank/DDBJ databases">
        <title>Taro Niue Genome Assembly and Annotation.</title>
        <authorList>
            <person name="Atibalentja N."/>
            <person name="Keating K."/>
            <person name="Fields C.J."/>
        </authorList>
    </citation>
    <scope>NUCLEOTIDE SEQUENCE</scope>
    <source>
        <strain evidence="2">Niue_2</strain>
        <tissue evidence="2">Leaf</tissue>
    </source>
</reference>
<keyword evidence="1" id="KW-1133">Transmembrane helix</keyword>
<keyword evidence="1" id="KW-0472">Membrane</keyword>
<sequence length="121" mass="14397">VYRWCHLRRCCDRLVPPVVVLVELCELVLPRGMSQVVALFTWTYNNVLGQLYIVVYRYEHMYFLVSYTIVVVFYILTGHFCEISLARLRSDHERQTWIWSLIGHKYLVPLQLVSEHGPVRI</sequence>
<organism evidence="2 3">
    <name type="scientific">Colocasia esculenta</name>
    <name type="common">Wild taro</name>
    <name type="synonym">Arum esculentum</name>
    <dbReference type="NCBI Taxonomy" id="4460"/>
    <lineage>
        <taxon>Eukaryota</taxon>
        <taxon>Viridiplantae</taxon>
        <taxon>Streptophyta</taxon>
        <taxon>Embryophyta</taxon>
        <taxon>Tracheophyta</taxon>
        <taxon>Spermatophyta</taxon>
        <taxon>Magnoliopsida</taxon>
        <taxon>Liliopsida</taxon>
        <taxon>Araceae</taxon>
        <taxon>Aroideae</taxon>
        <taxon>Colocasieae</taxon>
        <taxon>Colocasia</taxon>
    </lineage>
</organism>
<dbReference type="AlphaFoldDB" id="A0A843XY47"/>
<evidence type="ECO:0000313" key="3">
    <source>
        <dbReference type="Proteomes" id="UP000652761"/>
    </source>
</evidence>
<keyword evidence="3" id="KW-1185">Reference proteome</keyword>
<keyword evidence="1" id="KW-0812">Transmembrane</keyword>
<feature type="transmembrane region" description="Helical" evidence="1">
    <location>
        <begin position="61"/>
        <end position="81"/>
    </location>
</feature>